<feature type="transmembrane region" description="Helical" evidence="7">
    <location>
        <begin position="78"/>
        <end position="97"/>
    </location>
</feature>
<evidence type="ECO:0000256" key="3">
    <source>
        <dbReference type="ARBA" id="ARBA00022475"/>
    </source>
</evidence>
<comment type="caution">
    <text evidence="9">The sequence shown here is derived from an EMBL/GenBank/DDBJ whole genome shotgun (WGS) entry which is preliminary data.</text>
</comment>
<reference evidence="9 10" key="1">
    <citation type="journal article" date="2013" name="Genome Announc.">
        <title>Draft Genome Sequence of the Cellulolytic, Mesophilic, Anaerobic Bacterium Clostridium termitidis Strain CT1112 (DSM 5398).</title>
        <authorList>
            <person name="Lal S."/>
            <person name="Ramachandran U."/>
            <person name="Zhang X."/>
            <person name="Munir R."/>
            <person name="Sparling R."/>
            <person name="Levin D.B."/>
        </authorList>
    </citation>
    <scope>NUCLEOTIDE SEQUENCE [LARGE SCALE GENOMIC DNA]</scope>
    <source>
        <strain evidence="9 10">CT1112</strain>
    </source>
</reference>
<keyword evidence="5 7" id="KW-1133">Transmembrane helix</keyword>
<protein>
    <submittedName>
        <fullName evidence="9">ABC transporter, permease protein</fullName>
    </submittedName>
</protein>
<evidence type="ECO:0000259" key="8">
    <source>
        <dbReference type="PROSITE" id="PS50928"/>
    </source>
</evidence>
<evidence type="ECO:0000256" key="4">
    <source>
        <dbReference type="ARBA" id="ARBA00022692"/>
    </source>
</evidence>
<dbReference type="InterPro" id="IPR051393">
    <property type="entry name" value="ABC_transporter_permease"/>
</dbReference>
<dbReference type="PANTHER" id="PTHR30193:SF37">
    <property type="entry name" value="INNER MEMBRANE ABC TRANSPORTER PERMEASE PROTEIN YCJO"/>
    <property type="match status" value="1"/>
</dbReference>
<evidence type="ECO:0000256" key="6">
    <source>
        <dbReference type="ARBA" id="ARBA00023136"/>
    </source>
</evidence>
<keyword evidence="6 7" id="KW-0472">Membrane</keyword>
<dbReference type="GO" id="GO:0005886">
    <property type="term" value="C:plasma membrane"/>
    <property type="evidence" value="ECO:0007669"/>
    <property type="project" value="UniProtKB-SubCell"/>
</dbReference>
<dbReference type="PROSITE" id="PS50928">
    <property type="entry name" value="ABC_TM1"/>
    <property type="match status" value="1"/>
</dbReference>
<feature type="transmembrane region" description="Helical" evidence="7">
    <location>
        <begin position="205"/>
        <end position="225"/>
    </location>
</feature>
<dbReference type="PANTHER" id="PTHR30193">
    <property type="entry name" value="ABC TRANSPORTER PERMEASE PROTEIN"/>
    <property type="match status" value="1"/>
</dbReference>
<gene>
    <name evidence="9" type="ORF">CTER_3067</name>
</gene>
<dbReference type="SUPFAM" id="SSF160964">
    <property type="entry name" value="MalF N-terminal region-like"/>
    <property type="match status" value="1"/>
</dbReference>
<dbReference type="Gene3D" id="1.10.3720.10">
    <property type="entry name" value="MetI-like"/>
    <property type="match status" value="1"/>
</dbReference>
<dbReference type="InterPro" id="IPR035906">
    <property type="entry name" value="MetI-like_sf"/>
</dbReference>
<feature type="domain" description="ABC transmembrane type-1" evidence="8">
    <location>
        <begin position="72"/>
        <end position="284"/>
    </location>
</feature>
<feature type="transmembrane region" description="Helical" evidence="7">
    <location>
        <begin position="16"/>
        <end position="40"/>
    </location>
</feature>
<proteinExistence type="inferred from homology"/>
<evidence type="ECO:0000256" key="2">
    <source>
        <dbReference type="ARBA" id="ARBA00022448"/>
    </source>
</evidence>
<dbReference type="Proteomes" id="UP000014155">
    <property type="component" value="Unassembled WGS sequence"/>
</dbReference>
<dbReference type="EMBL" id="AORV01000042">
    <property type="protein sequence ID" value="EMS71208.1"/>
    <property type="molecule type" value="Genomic_DNA"/>
</dbReference>
<accession>S0FRT4</accession>
<feature type="transmembrane region" description="Helical" evidence="7">
    <location>
        <begin position="157"/>
        <end position="185"/>
    </location>
</feature>
<keyword evidence="3" id="KW-1003">Cell membrane</keyword>
<evidence type="ECO:0000256" key="7">
    <source>
        <dbReference type="RuleBase" id="RU363032"/>
    </source>
</evidence>
<dbReference type="STRING" id="1195236.CTER_3067"/>
<name>S0FRT4_RUMCE</name>
<feature type="transmembrane region" description="Helical" evidence="7">
    <location>
        <begin position="263"/>
        <end position="283"/>
    </location>
</feature>
<dbReference type="PATRIC" id="fig|1195236.3.peg.3292"/>
<dbReference type="InterPro" id="IPR000515">
    <property type="entry name" value="MetI-like"/>
</dbReference>
<dbReference type="SUPFAM" id="SSF161098">
    <property type="entry name" value="MetI-like"/>
    <property type="match status" value="1"/>
</dbReference>
<dbReference type="GO" id="GO:0055085">
    <property type="term" value="P:transmembrane transport"/>
    <property type="evidence" value="ECO:0007669"/>
    <property type="project" value="InterPro"/>
</dbReference>
<organism evidence="9 10">
    <name type="scientific">Ruminiclostridium cellobioparum subsp. termitidis CT1112</name>
    <dbReference type="NCBI Taxonomy" id="1195236"/>
    <lineage>
        <taxon>Bacteria</taxon>
        <taxon>Bacillati</taxon>
        <taxon>Bacillota</taxon>
        <taxon>Clostridia</taxon>
        <taxon>Eubacteriales</taxon>
        <taxon>Oscillospiraceae</taxon>
        <taxon>Ruminiclostridium</taxon>
    </lineage>
</organism>
<keyword evidence="4 7" id="KW-0812">Transmembrane</keyword>
<evidence type="ECO:0000313" key="10">
    <source>
        <dbReference type="Proteomes" id="UP000014155"/>
    </source>
</evidence>
<feature type="transmembrane region" description="Helical" evidence="7">
    <location>
        <begin position="109"/>
        <end position="130"/>
    </location>
</feature>
<keyword evidence="2 7" id="KW-0813">Transport</keyword>
<dbReference type="CDD" id="cd06261">
    <property type="entry name" value="TM_PBP2"/>
    <property type="match status" value="1"/>
</dbReference>
<dbReference type="Pfam" id="PF00528">
    <property type="entry name" value="BPD_transp_1"/>
    <property type="match status" value="1"/>
</dbReference>
<evidence type="ECO:0000256" key="1">
    <source>
        <dbReference type="ARBA" id="ARBA00004651"/>
    </source>
</evidence>
<comment type="subcellular location">
    <subcellularLocation>
        <location evidence="1 7">Cell membrane</location>
        <topology evidence="1 7">Multi-pass membrane protein</topology>
    </subcellularLocation>
</comment>
<evidence type="ECO:0000313" key="9">
    <source>
        <dbReference type="EMBL" id="EMS71208.1"/>
    </source>
</evidence>
<keyword evidence="10" id="KW-1185">Reference proteome</keyword>
<comment type="similarity">
    <text evidence="7">Belongs to the binding-protein-dependent transport system permease family.</text>
</comment>
<sequence>MKASKKTVLKRNIDGYAFAAPALIGLFVFTLYPLVCSIFYSFTDWNILSDAKFIGFDNYTKLISDEVFLISLKNTLKWVVIYVPLSLIISFGLALIAELPIKGVNAFRAIFYLPVVCPLIVIALLFTWLYNTEFGLINYGLSLFGIGPVGWLTNPNLAIFSIALMSVWKMAGYNMVVLLAGLQAVPRSVYEASELDGIKSYQKIWFIKLPLIMPAIYFVVVYAIINAFQVFTEIFTMTRGGPGNSTNTLVYYLYTKAFTHNEMGYASAIAIIMAIIIMIVTVLQKYVLGSKVQYET</sequence>
<evidence type="ECO:0000256" key="5">
    <source>
        <dbReference type="ARBA" id="ARBA00022989"/>
    </source>
</evidence>
<dbReference type="RefSeq" id="WP_004626978.1">
    <property type="nucleotide sequence ID" value="NZ_AORV01000042.1"/>
</dbReference>
<dbReference type="eggNOG" id="COG1175">
    <property type="taxonomic scope" value="Bacteria"/>
</dbReference>
<dbReference type="AlphaFoldDB" id="S0FRT4"/>